<evidence type="ECO:0000313" key="3">
    <source>
        <dbReference type="Proteomes" id="UP001497623"/>
    </source>
</evidence>
<accession>A0AAV2SJW6</accession>
<comment type="caution">
    <text evidence="2">The sequence shown here is derived from an EMBL/GenBank/DDBJ whole genome shotgun (WGS) entry which is preliminary data.</text>
</comment>
<gene>
    <name evidence="2" type="ORF">MNOR_LOCUS37657</name>
</gene>
<dbReference type="AlphaFoldDB" id="A0AAV2SJW6"/>
<sequence>MDEIDDDTSPLYQKFKAILSVDTDEKFVKVFDKLTQLSLRALSQLANEHVKLIFNNRQCDELITVMTVLMNPEKCSDPYIRLGLMCFTFIFTNSSPFMPQNVFITISKIVVDNLIPYVEGHLFDSHNIINLINKMRETGAFSCSDTRFELAFGARKLNNNHNDLQDEFYANTIDLFAKLILIEIKCINLKNMSDVMLVSNDIVKFFDIYHEILKYILVKYPESPPLIENSVTSAIAVITNCIFLFQAKLLASDIDSLHWSNMICMMEKLRNYMTFFSLPPSSGTSLQRFLIERSHGSFNTNCTNNLYNVTNNINQVNISERSSDITVRASLQTFRFVLYNLKQHINSVCDSFNIQHLVIYILCSVDATDGHYSDDESSTYGNEDSGTDENSEHSV</sequence>
<evidence type="ECO:0000256" key="1">
    <source>
        <dbReference type="SAM" id="MobiDB-lite"/>
    </source>
</evidence>
<dbReference type="EMBL" id="CAXKWB010077960">
    <property type="protein sequence ID" value="CAL4201983.1"/>
    <property type="molecule type" value="Genomic_DNA"/>
</dbReference>
<keyword evidence="3" id="KW-1185">Reference proteome</keyword>
<evidence type="ECO:0000313" key="2">
    <source>
        <dbReference type="EMBL" id="CAL4201983.1"/>
    </source>
</evidence>
<reference evidence="2 3" key="1">
    <citation type="submission" date="2024-05" db="EMBL/GenBank/DDBJ databases">
        <authorList>
            <person name="Wallberg A."/>
        </authorList>
    </citation>
    <scope>NUCLEOTIDE SEQUENCE [LARGE SCALE GENOMIC DNA]</scope>
</reference>
<protein>
    <submittedName>
        <fullName evidence="2">Uncharacterized protein</fullName>
    </submittedName>
</protein>
<feature type="region of interest" description="Disordered" evidence="1">
    <location>
        <begin position="372"/>
        <end position="395"/>
    </location>
</feature>
<name>A0AAV2SJW6_MEGNR</name>
<dbReference type="Proteomes" id="UP001497623">
    <property type="component" value="Unassembled WGS sequence"/>
</dbReference>
<organism evidence="2 3">
    <name type="scientific">Meganyctiphanes norvegica</name>
    <name type="common">Northern krill</name>
    <name type="synonym">Thysanopoda norvegica</name>
    <dbReference type="NCBI Taxonomy" id="48144"/>
    <lineage>
        <taxon>Eukaryota</taxon>
        <taxon>Metazoa</taxon>
        <taxon>Ecdysozoa</taxon>
        <taxon>Arthropoda</taxon>
        <taxon>Crustacea</taxon>
        <taxon>Multicrustacea</taxon>
        <taxon>Malacostraca</taxon>
        <taxon>Eumalacostraca</taxon>
        <taxon>Eucarida</taxon>
        <taxon>Euphausiacea</taxon>
        <taxon>Euphausiidae</taxon>
        <taxon>Meganyctiphanes</taxon>
    </lineage>
</organism>
<proteinExistence type="predicted"/>